<gene>
    <name evidence="3" type="ORF">DI623_00180</name>
</gene>
<organism evidence="3 4">
    <name type="scientific">Sphingomonas sanxanigenens</name>
    <dbReference type="NCBI Taxonomy" id="397260"/>
    <lineage>
        <taxon>Bacteria</taxon>
        <taxon>Pseudomonadati</taxon>
        <taxon>Pseudomonadota</taxon>
        <taxon>Alphaproteobacteria</taxon>
        <taxon>Sphingomonadales</taxon>
        <taxon>Sphingomonadaceae</taxon>
        <taxon>Sphingomonas</taxon>
    </lineage>
</organism>
<accession>A0A2W5AGJ8</accession>
<dbReference type="InterPro" id="IPR003777">
    <property type="entry name" value="XdhC_CoxI"/>
</dbReference>
<proteinExistence type="predicted"/>
<dbReference type="InterPro" id="IPR027051">
    <property type="entry name" value="XdhC_Rossmann_dom"/>
</dbReference>
<dbReference type="Pfam" id="PF02625">
    <property type="entry name" value="XdhC_CoxI"/>
    <property type="match status" value="1"/>
</dbReference>
<name>A0A2W5AGJ8_9SPHN</name>
<dbReference type="Gene3D" id="3.40.50.720">
    <property type="entry name" value="NAD(P)-binding Rossmann-like Domain"/>
    <property type="match status" value="1"/>
</dbReference>
<evidence type="ECO:0000313" key="4">
    <source>
        <dbReference type="Proteomes" id="UP000249066"/>
    </source>
</evidence>
<dbReference type="PANTHER" id="PTHR30388">
    <property type="entry name" value="ALDEHYDE OXIDOREDUCTASE MOLYBDENUM COFACTOR ASSEMBLY PROTEIN"/>
    <property type="match status" value="1"/>
</dbReference>
<dbReference type="Proteomes" id="UP000249066">
    <property type="component" value="Unassembled WGS sequence"/>
</dbReference>
<dbReference type="InterPro" id="IPR052698">
    <property type="entry name" value="MoCofactor_Util/Proc"/>
</dbReference>
<evidence type="ECO:0000259" key="1">
    <source>
        <dbReference type="Pfam" id="PF02625"/>
    </source>
</evidence>
<feature type="domain" description="XdhC Rossmann" evidence="2">
    <location>
        <begin position="156"/>
        <end position="296"/>
    </location>
</feature>
<protein>
    <submittedName>
        <fullName evidence="3">XshC-Cox1-family protein</fullName>
    </submittedName>
</protein>
<reference evidence="3 4" key="1">
    <citation type="submission" date="2017-08" db="EMBL/GenBank/DDBJ databases">
        <title>Infants hospitalized years apart are colonized by the same room-sourced microbial strains.</title>
        <authorList>
            <person name="Brooks B."/>
            <person name="Olm M.R."/>
            <person name="Firek B.A."/>
            <person name="Baker R."/>
            <person name="Thomas B.C."/>
            <person name="Morowitz M.J."/>
            <person name="Banfield J.F."/>
        </authorList>
    </citation>
    <scope>NUCLEOTIDE SEQUENCE [LARGE SCALE GENOMIC DNA]</scope>
    <source>
        <strain evidence="3">S2_018_000_R2_101</strain>
    </source>
</reference>
<evidence type="ECO:0000313" key="3">
    <source>
        <dbReference type="EMBL" id="PZO92217.1"/>
    </source>
</evidence>
<dbReference type="Pfam" id="PF13478">
    <property type="entry name" value="XdhC_C"/>
    <property type="match status" value="1"/>
</dbReference>
<evidence type="ECO:0000259" key="2">
    <source>
        <dbReference type="Pfam" id="PF13478"/>
    </source>
</evidence>
<dbReference type="PANTHER" id="PTHR30388:SF4">
    <property type="entry name" value="MOLYBDENUM COFACTOR INSERTION CHAPERONE PAOD"/>
    <property type="match status" value="1"/>
</dbReference>
<comment type="caution">
    <text evidence="3">The sequence shown here is derived from an EMBL/GenBank/DDBJ whole genome shotgun (WGS) entry which is preliminary data.</text>
</comment>
<dbReference type="EMBL" id="QFNN01000001">
    <property type="protein sequence ID" value="PZO92217.1"/>
    <property type="molecule type" value="Genomic_DNA"/>
</dbReference>
<dbReference type="AlphaFoldDB" id="A0A2W5AGJ8"/>
<sequence>MDDLDRILAAARDWHGQGMAIATVVSTWGSAPRPRGSHMIVAADGRFEGSVSGGCVEGDVLATAAEVIASGKAVRRRYGVADGQAWAVGLPCGGEIEVMVQPVRAGGFAPELFEAIGAARAAGERLSIATDLDGGASIVGASAGAFVNDYRPKRRLLIVGAVQIAQALASLALTLGVSPVVIDPRGRFLTDERFPGVALDDRWPDDAVAAHRPDAATAIVTLSHDPKIDDPALIAALAAPTGYVAALGSKRSHAARLERLAAAGVAPEALARIEGPAGLAIGAIGASEIALSIAAGMVAALNDRG</sequence>
<feature type="domain" description="XdhC- CoxI" evidence="1">
    <location>
        <begin position="16"/>
        <end position="79"/>
    </location>
</feature>